<accession>A0A428N6E4</accession>
<proteinExistence type="predicted"/>
<gene>
    <name evidence="1" type="ORF">D7Z54_07405</name>
</gene>
<evidence type="ECO:0000313" key="1">
    <source>
        <dbReference type="EMBL" id="RSL33936.1"/>
    </source>
</evidence>
<sequence length="150" mass="17600">MVIASILNRIACPQCACLVLEDFYYKTRESDIICNRCGYYYSKTMKSISDGRIEYEEKEIFGFGCSVLVKKDGRNERTVFNEKISNMDIDNFLICWNKTDTEQEKSFLLEHDKGTFISLIGTPPEDFLQPFDKIKAPYKEEHFHRKRRGP</sequence>
<dbReference type="EMBL" id="RBVX01000005">
    <property type="protein sequence ID" value="RSL33936.1"/>
    <property type="molecule type" value="Genomic_DNA"/>
</dbReference>
<name>A0A428N6E4_9BACI</name>
<protein>
    <submittedName>
        <fullName evidence="1">Uncharacterized protein</fullName>
    </submittedName>
</protein>
<comment type="caution">
    <text evidence="1">The sequence shown here is derived from an EMBL/GenBank/DDBJ whole genome shotgun (WGS) entry which is preliminary data.</text>
</comment>
<reference evidence="1 2" key="1">
    <citation type="submission" date="2018-10" db="EMBL/GenBank/DDBJ databases">
        <title>Draft genome sequence of Bacillus salarius IM0101, isolated from a hypersaline soil in Inner Mongolia, China.</title>
        <authorList>
            <person name="Yamprayoonswat W."/>
            <person name="Boonvisut S."/>
            <person name="Jumpathong W."/>
            <person name="Sittihan S."/>
            <person name="Ruangsuj P."/>
            <person name="Wanthongcharoen S."/>
            <person name="Thongpramul N."/>
            <person name="Pimmason S."/>
            <person name="Yu B."/>
            <person name="Yasawong M."/>
        </authorList>
    </citation>
    <scope>NUCLEOTIDE SEQUENCE [LARGE SCALE GENOMIC DNA]</scope>
    <source>
        <strain evidence="1 2">IM0101</strain>
    </source>
</reference>
<organism evidence="1 2">
    <name type="scientific">Salibacterium salarium</name>
    <dbReference type="NCBI Taxonomy" id="284579"/>
    <lineage>
        <taxon>Bacteria</taxon>
        <taxon>Bacillati</taxon>
        <taxon>Bacillota</taxon>
        <taxon>Bacilli</taxon>
        <taxon>Bacillales</taxon>
        <taxon>Bacillaceae</taxon>
    </lineage>
</organism>
<dbReference type="RefSeq" id="WP_125555204.1">
    <property type="nucleotide sequence ID" value="NZ_RBVX01000005.1"/>
</dbReference>
<evidence type="ECO:0000313" key="2">
    <source>
        <dbReference type="Proteomes" id="UP000275076"/>
    </source>
</evidence>
<keyword evidence="2" id="KW-1185">Reference proteome</keyword>
<dbReference type="AlphaFoldDB" id="A0A428N6E4"/>
<dbReference type="OrthoDB" id="2455077at2"/>
<dbReference type="Proteomes" id="UP000275076">
    <property type="component" value="Unassembled WGS sequence"/>
</dbReference>